<comment type="caution">
    <text evidence="2">The sequence shown here is derived from an EMBL/GenBank/DDBJ whole genome shotgun (WGS) entry which is preliminary data.</text>
</comment>
<keyword evidence="1" id="KW-0472">Membrane</keyword>
<dbReference type="InterPro" id="IPR016990">
    <property type="entry name" value="UCP032162_TM"/>
</dbReference>
<feature type="transmembrane region" description="Helical" evidence="1">
    <location>
        <begin position="65"/>
        <end position="82"/>
    </location>
</feature>
<evidence type="ECO:0000256" key="1">
    <source>
        <dbReference type="SAM" id="Phobius"/>
    </source>
</evidence>
<accession>A0ABR9CL37</accession>
<evidence type="ECO:0000313" key="2">
    <source>
        <dbReference type="EMBL" id="MBD8891555.1"/>
    </source>
</evidence>
<keyword evidence="3" id="KW-1185">Reference proteome</keyword>
<dbReference type="InterPro" id="IPR019253">
    <property type="entry name" value="DUF2244_TM"/>
</dbReference>
<reference evidence="2 3" key="2">
    <citation type="journal article" date="2021" name="Int. J. Syst. Evol. Microbiol.">
        <title>Roseibium litorale sp. nov., isolated from a tidal flat sediment and proposal for the reclassification of Labrenzia polysiphoniae as Roseibium polysiphoniae comb. nov.</title>
        <authorList>
            <person name="Liu Y."/>
            <person name="Pei T."/>
            <person name="Du J."/>
            <person name="Chao M."/>
            <person name="Deng M.R."/>
            <person name="Zhu H."/>
        </authorList>
    </citation>
    <scope>NUCLEOTIDE SEQUENCE [LARGE SCALE GENOMIC DNA]</scope>
    <source>
        <strain evidence="2 3">4C16A</strain>
    </source>
</reference>
<dbReference type="PIRSF" id="PIRSF032162">
    <property type="entry name" value="UCP032162_imp"/>
    <property type="match status" value="1"/>
</dbReference>
<keyword evidence="1" id="KW-1133">Transmembrane helix</keyword>
<keyword evidence="1" id="KW-0812">Transmembrane</keyword>
<gene>
    <name evidence="2" type="ORF">IG616_08350</name>
</gene>
<reference evidence="3" key="1">
    <citation type="submission" date="2020-09" db="EMBL/GenBank/DDBJ databases">
        <title>The genome sequence of strain Labrenzia suaedae 4C16A.</title>
        <authorList>
            <person name="Liu Y."/>
        </authorList>
    </citation>
    <scope>NUCLEOTIDE SEQUENCE [LARGE SCALE GENOMIC DNA]</scope>
    <source>
        <strain evidence="3">4C16A</strain>
    </source>
</reference>
<dbReference type="Pfam" id="PF10003">
    <property type="entry name" value="DUF2244"/>
    <property type="match status" value="1"/>
</dbReference>
<feature type="transmembrane region" description="Helical" evidence="1">
    <location>
        <begin position="41"/>
        <end position="59"/>
    </location>
</feature>
<evidence type="ECO:0000313" key="3">
    <source>
        <dbReference type="Proteomes" id="UP000632063"/>
    </source>
</evidence>
<name>A0ABR9CL37_9HYPH</name>
<proteinExistence type="predicted"/>
<sequence length="177" mass="19913">MTFANPKAERMRNVEDRHEEEDRPLFEAVLTPYRSLSPRGFMIFMVCVAAVSFASGALFLSIGAWPVFGFFGLDVVLIWAAFRMNYASARRYEEISLSAHELIIRKVGPGRKSLEYRFNPFWVRLLVQRLDDEGVVKISLRSRGETVSLGDFLNPEDRTSFAGAMVNALAAAKAGRS</sequence>
<dbReference type="Proteomes" id="UP000632063">
    <property type="component" value="Unassembled WGS sequence"/>
</dbReference>
<dbReference type="EMBL" id="JACYXI010000004">
    <property type="protein sequence ID" value="MBD8891555.1"/>
    <property type="molecule type" value="Genomic_DNA"/>
</dbReference>
<organism evidence="2 3">
    <name type="scientific">Roseibium litorale</name>
    <dbReference type="NCBI Taxonomy" id="2803841"/>
    <lineage>
        <taxon>Bacteria</taxon>
        <taxon>Pseudomonadati</taxon>
        <taxon>Pseudomonadota</taxon>
        <taxon>Alphaproteobacteria</taxon>
        <taxon>Hyphomicrobiales</taxon>
        <taxon>Stappiaceae</taxon>
        <taxon>Roseibium</taxon>
    </lineage>
</organism>
<protein>
    <submittedName>
        <fullName evidence="2">DUF2244 domain-containing protein</fullName>
    </submittedName>
</protein>